<reference evidence="1 2" key="1">
    <citation type="submission" date="2019-02" db="EMBL/GenBank/DDBJ databases">
        <title>Deep-cultivation of Planctomycetes and their phenomic and genomic characterization uncovers novel biology.</title>
        <authorList>
            <person name="Wiegand S."/>
            <person name="Jogler M."/>
            <person name="Boedeker C."/>
            <person name="Pinto D."/>
            <person name="Vollmers J."/>
            <person name="Rivas-Marin E."/>
            <person name="Kohn T."/>
            <person name="Peeters S.H."/>
            <person name="Heuer A."/>
            <person name="Rast P."/>
            <person name="Oberbeckmann S."/>
            <person name="Bunk B."/>
            <person name="Jeske O."/>
            <person name="Meyerdierks A."/>
            <person name="Storesund J.E."/>
            <person name="Kallscheuer N."/>
            <person name="Luecker S."/>
            <person name="Lage O.M."/>
            <person name="Pohl T."/>
            <person name="Merkel B.J."/>
            <person name="Hornburger P."/>
            <person name="Mueller R.-W."/>
            <person name="Bruemmer F."/>
            <person name="Labrenz M."/>
            <person name="Spormann A.M."/>
            <person name="Op den Camp H."/>
            <person name="Overmann J."/>
            <person name="Amann R."/>
            <person name="Jetten M.S.M."/>
            <person name="Mascher T."/>
            <person name="Medema M.H."/>
            <person name="Devos D.P."/>
            <person name="Kaster A.-K."/>
            <person name="Ovreas L."/>
            <person name="Rohde M."/>
            <person name="Galperin M.Y."/>
            <person name="Jogler C."/>
        </authorList>
    </citation>
    <scope>NUCLEOTIDE SEQUENCE [LARGE SCALE GENOMIC DNA]</scope>
    <source>
        <strain evidence="1 2">Pan153</strain>
    </source>
</reference>
<dbReference type="RefSeq" id="WP_197994634.1">
    <property type="nucleotide sequence ID" value="NZ_CP036317.1"/>
</dbReference>
<organism evidence="1 2">
    <name type="scientific">Gimesia panareensis</name>
    <dbReference type="NCBI Taxonomy" id="2527978"/>
    <lineage>
        <taxon>Bacteria</taxon>
        <taxon>Pseudomonadati</taxon>
        <taxon>Planctomycetota</taxon>
        <taxon>Planctomycetia</taxon>
        <taxon>Planctomycetales</taxon>
        <taxon>Planctomycetaceae</taxon>
        <taxon>Gimesia</taxon>
    </lineage>
</organism>
<accession>A0A518FS98</accession>
<proteinExistence type="predicted"/>
<dbReference type="AlphaFoldDB" id="A0A518FS98"/>
<evidence type="ECO:0000313" key="2">
    <source>
        <dbReference type="Proteomes" id="UP000320839"/>
    </source>
</evidence>
<dbReference type="Proteomes" id="UP000320839">
    <property type="component" value="Chromosome"/>
</dbReference>
<sequence>MTPEWLTQILQSAGFQDALVQDYEVHRIGVNTGFASDIYRLNLTCQPGLS</sequence>
<name>A0A518FS98_9PLAN</name>
<gene>
    <name evidence="1" type="ORF">Pan153_38380</name>
</gene>
<protein>
    <submittedName>
        <fullName evidence="1">Uncharacterized protein</fullName>
    </submittedName>
</protein>
<dbReference type="EMBL" id="CP036317">
    <property type="protein sequence ID" value="QDV19175.1"/>
    <property type="molecule type" value="Genomic_DNA"/>
</dbReference>
<evidence type="ECO:0000313" key="1">
    <source>
        <dbReference type="EMBL" id="QDV19175.1"/>
    </source>
</evidence>